<comment type="catalytic activity">
    <reaction evidence="3">
        <text>carboxy-S-adenosyl-L-methionine + 5-hydroxyuridine(34) in tRNA = 5-carboxymethoxyuridine(34) in tRNA + S-adenosyl-L-homocysteine + H(+)</text>
        <dbReference type="Rhea" id="RHEA:52848"/>
        <dbReference type="Rhea" id="RHEA-COMP:13381"/>
        <dbReference type="Rhea" id="RHEA-COMP:13383"/>
        <dbReference type="ChEBI" id="CHEBI:15378"/>
        <dbReference type="ChEBI" id="CHEBI:57856"/>
        <dbReference type="ChEBI" id="CHEBI:134278"/>
        <dbReference type="ChEBI" id="CHEBI:136877"/>
        <dbReference type="ChEBI" id="CHEBI:136879"/>
    </reaction>
</comment>
<sequence>MNQASFKLDLAELTAALQDTPLAGWAEALPQTLAPRLAPDSHGDLPAWQAAIAALPDIRARQVDLNAPTIRIGAADEIDAATRERIETALRQLHPWRKGPFDIFGLHLDTEWRSDWKWDRIAPHLAPLAGRRVLDVGSGNGYFALRMAGAGAALVVAIDPMRLFLMQFEALRRFYDTGRAFVLPLGIEDFPERSETFDTVFSMGVLYHRRSPLDHLIQLREALRPGGELVLETLVIPGGAGRVLVPDGRYARMRNVWFIPTVAELERWLARCGLRDIRCVDEGPTTVEEQRSTDWMRFESLAQSLDPADPTRTVEGHPASRRAVLLARRPGAA</sequence>
<dbReference type="Proteomes" id="UP000218765">
    <property type="component" value="Chromosome"/>
</dbReference>
<dbReference type="RefSeq" id="WP_096366579.1">
    <property type="nucleotide sequence ID" value="NZ_AP018052.1"/>
</dbReference>
<dbReference type="Pfam" id="PF08003">
    <property type="entry name" value="Methyltransf_9"/>
    <property type="match status" value="1"/>
</dbReference>
<dbReference type="GO" id="GO:0032259">
    <property type="term" value="P:methylation"/>
    <property type="evidence" value="ECO:0007669"/>
    <property type="project" value="UniProtKB-KW"/>
</dbReference>
<feature type="binding site" evidence="3">
    <location>
        <position position="98"/>
    </location>
    <ligand>
        <name>carboxy-S-adenosyl-L-methionine</name>
        <dbReference type="ChEBI" id="CHEBI:134278"/>
    </ligand>
</feature>
<keyword evidence="2 3" id="KW-0819">tRNA processing</keyword>
<evidence type="ECO:0000256" key="2">
    <source>
        <dbReference type="ARBA" id="ARBA00022694"/>
    </source>
</evidence>
<dbReference type="InterPro" id="IPR027555">
    <property type="entry name" value="Mo5U34_MeTrfas-like"/>
</dbReference>
<dbReference type="NCBIfam" id="TIGR00452">
    <property type="entry name" value="tRNA 5-methoxyuridine(34)/uridine 5-oxyacetic acid(34) synthase CmoB"/>
    <property type="match status" value="1"/>
</dbReference>
<dbReference type="HAMAP" id="MF_01590">
    <property type="entry name" value="tRNA_carboxymethyltr_CmoB"/>
    <property type="match status" value="1"/>
</dbReference>
<dbReference type="GO" id="GO:0008168">
    <property type="term" value="F:methyltransferase activity"/>
    <property type="evidence" value="ECO:0007669"/>
    <property type="project" value="UniProtKB-KW"/>
</dbReference>
<keyword evidence="4" id="KW-0489">Methyltransferase</keyword>
<organism evidence="4 5">
    <name type="scientific">Thiohalobacter thiocyanaticus</name>
    <dbReference type="NCBI Taxonomy" id="585455"/>
    <lineage>
        <taxon>Bacteria</taxon>
        <taxon>Pseudomonadati</taxon>
        <taxon>Pseudomonadota</taxon>
        <taxon>Gammaproteobacteria</taxon>
        <taxon>Thiohalobacterales</taxon>
        <taxon>Thiohalobacteraceae</taxon>
        <taxon>Thiohalobacter</taxon>
    </lineage>
</organism>
<proteinExistence type="inferred from homology"/>
<keyword evidence="5" id="KW-1185">Reference proteome</keyword>
<feature type="binding site" evidence="3">
    <location>
        <position position="137"/>
    </location>
    <ligand>
        <name>carboxy-S-adenosyl-L-methionine</name>
        <dbReference type="ChEBI" id="CHEBI:134278"/>
    </ligand>
</feature>
<keyword evidence="1 3" id="KW-0808">Transferase</keyword>
<evidence type="ECO:0000313" key="4">
    <source>
        <dbReference type="EMBL" id="BAZ94496.1"/>
    </source>
</evidence>
<dbReference type="AlphaFoldDB" id="A0A1Z4VS89"/>
<dbReference type="KEGG" id="ttc:FOKN1_2116"/>
<dbReference type="CDD" id="cd02440">
    <property type="entry name" value="AdoMet_MTases"/>
    <property type="match status" value="1"/>
</dbReference>
<dbReference type="InterPro" id="IPR010017">
    <property type="entry name" value="CmoB"/>
</dbReference>
<feature type="binding site" evidence="3">
    <location>
        <position position="112"/>
    </location>
    <ligand>
        <name>carboxy-S-adenosyl-L-methionine</name>
        <dbReference type="ChEBI" id="CHEBI:134278"/>
    </ligand>
</feature>
<feature type="binding site" evidence="3">
    <location>
        <begin position="187"/>
        <end position="188"/>
    </location>
    <ligand>
        <name>carboxy-S-adenosyl-L-methionine</name>
        <dbReference type="ChEBI" id="CHEBI:134278"/>
    </ligand>
</feature>
<dbReference type="PANTHER" id="PTHR43464">
    <property type="entry name" value="METHYLTRANSFERASE"/>
    <property type="match status" value="1"/>
</dbReference>
<accession>A0A1Z4VS89</accession>
<reference evidence="4 5" key="1">
    <citation type="submission" date="2017-05" db="EMBL/GenBank/DDBJ databases">
        <title>Thiocyanate degradation by Thiohalobacter thiocyanaticus FOKN1.</title>
        <authorList>
            <person name="Oshiki M."/>
            <person name="Fukushima T."/>
            <person name="Kawano S."/>
            <person name="Nakagawa J."/>
        </authorList>
    </citation>
    <scope>NUCLEOTIDE SEQUENCE [LARGE SCALE GENOMIC DNA]</scope>
    <source>
        <strain evidence="4 5">FOKN1</strain>
    </source>
</reference>
<dbReference type="InterPro" id="IPR029063">
    <property type="entry name" value="SAM-dependent_MTases_sf"/>
</dbReference>
<dbReference type="EC" id="2.5.1.-" evidence="3"/>
<evidence type="ECO:0000256" key="1">
    <source>
        <dbReference type="ARBA" id="ARBA00022679"/>
    </source>
</evidence>
<dbReference type="GO" id="GO:0016765">
    <property type="term" value="F:transferase activity, transferring alkyl or aryl (other than methyl) groups"/>
    <property type="evidence" value="ECO:0007669"/>
    <property type="project" value="UniProtKB-UniRule"/>
</dbReference>
<dbReference type="EMBL" id="AP018052">
    <property type="protein sequence ID" value="BAZ94496.1"/>
    <property type="molecule type" value="Genomic_DNA"/>
</dbReference>
<feature type="binding site" evidence="3">
    <location>
        <position position="203"/>
    </location>
    <ligand>
        <name>carboxy-S-adenosyl-L-methionine</name>
        <dbReference type="ChEBI" id="CHEBI:134278"/>
    </ligand>
</feature>
<feature type="binding site" evidence="3">
    <location>
        <position position="117"/>
    </location>
    <ligand>
        <name>carboxy-S-adenosyl-L-methionine</name>
        <dbReference type="ChEBI" id="CHEBI:134278"/>
    </ligand>
</feature>
<feature type="binding site" evidence="3">
    <location>
        <position position="207"/>
    </location>
    <ligand>
        <name>carboxy-S-adenosyl-L-methionine</name>
        <dbReference type="ChEBI" id="CHEBI:134278"/>
    </ligand>
</feature>
<gene>
    <name evidence="3" type="primary">cmoB</name>
    <name evidence="4" type="ORF">FOKN1_2116</name>
</gene>
<feature type="binding site" evidence="3">
    <location>
        <position position="322"/>
    </location>
    <ligand>
        <name>carboxy-S-adenosyl-L-methionine</name>
        <dbReference type="ChEBI" id="CHEBI:134278"/>
    </ligand>
</feature>
<comment type="caution">
    <text evidence="3">Lacks conserved residue(s) required for the propagation of feature annotation.</text>
</comment>
<dbReference type="SUPFAM" id="SSF53335">
    <property type="entry name" value="S-adenosyl-L-methionine-dependent methyltransferases"/>
    <property type="match status" value="1"/>
</dbReference>
<dbReference type="OrthoDB" id="9772751at2"/>
<dbReference type="PANTHER" id="PTHR43464:SF95">
    <property type="entry name" value="TRNA U34 CARBOXYMETHYLTRANSFERASE"/>
    <property type="match status" value="1"/>
</dbReference>
<dbReference type="NCBIfam" id="NF011650">
    <property type="entry name" value="PRK15068.1"/>
    <property type="match status" value="1"/>
</dbReference>
<protein>
    <recommendedName>
        <fullName evidence="3">tRNA U34 carboxymethyltransferase</fullName>
        <ecNumber evidence="3">2.5.1.-</ecNumber>
    </recommendedName>
</protein>
<comment type="subunit">
    <text evidence="3">Homotetramer.</text>
</comment>
<comment type="similarity">
    <text evidence="3">Belongs to the class I-like SAM-binding methyltransferase superfamily. CmoB family.</text>
</comment>
<dbReference type="GO" id="GO:0002098">
    <property type="term" value="P:tRNA wobble uridine modification"/>
    <property type="evidence" value="ECO:0007669"/>
    <property type="project" value="InterPro"/>
</dbReference>
<evidence type="ECO:0000313" key="5">
    <source>
        <dbReference type="Proteomes" id="UP000218765"/>
    </source>
</evidence>
<name>A0A1Z4VS89_9GAMM</name>
<dbReference type="Gene3D" id="3.40.50.150">
    <property type="entry name" value="Vaccinia Virus protein VP39"/>
    <property type="match status" value="1"/>
</dbReference>
<comment type="function">
    <text evidence="3">Catalyzes carboxymethyl transfer from carboxy-S-adenosyl-L-methionine (Cx-SAM) to 5-hydroxyuridine (ho5U) to form 5-carboxymethoxyuridine (cmo5U) at position 34 in tRNAs.</text>
</comment>
<evidence type="ECO:0000256" key="3">
    <source>
        <dbReference type="HAMAP-Rule" id="MF_01590"/>
    </source>
</evidence>